<reference evidence="2 3" key="1">
    <citation type="journal article" date="2021" name="Sci. Rep.">
        <title>The distribution of antibiotic resistance genes in chicken gut microbiota commensals.</title>
        <authorList>
            <person name="Juricova H."/>
            <person name="Matiasovicova J."/>
            <person name="Kubasova T."/>
            <person name="Cejkova D."/>
            <person name="Rychlik I."/>
        </authorList>
    </citation>
    <scope>NUCLEOTIDE SEQUENCE [LARGE SCALE GENOMIC DNA]</scope>
    <source>
        <strain evidence="2 3">An423</strain>
    </source>
</reference>
<evidence type="ECO:0000313" key="2">
    <source>
        <dbReference type="EMBL" id="MBM6831316.1"/>
    </source>
</evidence>
<dbReference type="InterPro" id="IPR036291">
    <property type="entry name" value="NAD(P)-bd_dom_sf"/>
</dbReference>
<dbReference type="PANTHER" id="PTHR43245">
    <property type="entry name" value="BIFUNCTIONAL POLYMYXIN RESISTANCE PROTEIN ARNA"/>
    <property type="match status" value="1"/>
</dbReference>
<dbReference type="EMBL" id="JACJLU010000004">
    <property type="protein sequence ID" value="MBM6831316.1"/>
    <property type="molecule type" value="Genomic_DNA"/>
</dbReference>
<dbReference type="InterPro" id="IPR050177">
    <property type="entry name" value="Lipid_A_modif_metabolic_enz"/>
</dbReference>
<dbReference type="SUPFAM" id="SSF51735">
    <property type="entry name" value="NAD(P)-binding Rossmann-fold domains"/>
    <property type="match status" value="1"/>
</dbReference>
<evidence type="ECO:0000313" key="3">
    <source>
        <dbReference type="Proteomes" id="UP000775500"/>
    </source>
</evidence>
<gene>
    <name evidence="2" type="ORF">H5982_04230</name>
</gene>
<dbReference type="RefSeq" id="WP_204685422.1">
    <property type="nucleotide sequence ID" value="NZ_JACJLU010000004.1"/>
</dbReference>
<proteinExistence type="predicted"/>
<evidence type="ECO:0000259" key="1">
    <source>
        <dbReference type="Pfam" id="PF01370"/>
    </source>
</evidence>
<organism evidence="2 3">
    <name type="scientific">Faecalicoccus acidiformans</name>
    <dbReference type="NCBI Taxonomy" id="915173"/>
    <lineage>
        <taxon>Bacteria</taxon>
        <taxon>Bacillati</taxon>
        <taxon>Bacillota</taxon>
        <taxon>Erysipelotrichia</taxon>
        <taxon>Erysipelotrichales</taxon>
        <taxon>Erysipelotrichaceae</taxon>
        <taxon>Faecalicoccus</taxon>
    </lineage>
</organism>
<dbReference type="InterPro" id="IPR001509">
    <property type="entry name" value="Epimerase_deHydtase"/>
</dbReference>
<dbReference type="Pfam" id="PF01370">
    <property type="entry name" value="Epimerase"/>
    <property type="match status" value="1"/>
</dbReference>
<accession>A0ABS2FMU8</accession>
<dbReference type="Proteomes" id="UP000775500">
    <property type="component" value="Unassembled WGS sequence"/>
</dbReference>
<comment type="caution">
    <text evidence="2">The sequence shown here is derived from an EMBL/GenBank/DDBJ whole genome shotgun (WGS) entry which is preliminary data.</text>
</comment>
<feature type="domain" description="NAD-dependent epimerase/dehydratase" evidence="1">
    <location>
        <begin position="28"/>
        <end position="271"/>
    </location>
</feature>
<name>A0ABS2FMU8_9FIRM</name>
<keyword evidence="3" id="KW-1185">Reference proteome</keyword>
<dbReference type="Gene3D" id="3.40.50.720">
    <property type="entry name" value="NAD(P)-binding Rossmann-like Domain"/>
    <property type="match status" value="1"/>
</dbReference>
<protein>
    <submittedName>
        <fullName evidence="2">NAD(P)-dependent oxidoreductase</fullName>
    </submittedName>
</protein>
<sequence length="352" mass="39707">MNIILKEDFDKILQSDINFSCFQNSSFFITGSTGLIGSLLIKFLLYCSEVHSLNIKIYALIRNEKKAEMIFCDEINNENLIFVKGDLLKANLTFDFSVDYVIHTAAITASKEMVTHPIETIQTSLIGAKTILDYSVKCRAKSVIYLSSMEVYGQVKCNQKVKENQLGFIDLSDVRSSYPESKRMCECMCLAYAHEKNLNVKSVRLAQTFGAGIFKEENRVFAQFARSALKHENIVLHTAGNSEGNYVYTADAIAAILLILLKGSPGEAYNVSNEKSHMKIKDMAHLVANVLGNDDCQVVYDIPEDNLKYGFAPDTQLFLDSSNTMKLGWKPYFDLEESYLRLASWMKSNKMI</sequence>